<dbReference type="InterPro" id="IPR004812">
    <property type="entry name" value="Efflux_drug-R_Bcr/CmlA"/>
</dbReference>
<dbReference type="CDD" id="cd17320">
    <property type="entry name" value="MFS_MdfA_MDR_like"/>
    <property type="match status" value="1"/>
</dbReference>
<keyword evidence="5 8" id="KW-0812">Transmembrane</keyword>
<feature type="transmembrane region" description="Helical" evidence="8">
    <location>
        <begin position="20"/>
        <end position="41"/>
    </location>
</feature>
<dbReference type="GO" id="GO:0042910">
    <property type="term" value="F:xenobiotic transmembrane transporter activity"/>
    <property type="evidence" value="ECO:0007669"/>
    <property type="project" value="InterPro"/>
</dbReference>
<feature type="transmembrane region" description="Helical" evidence="8">
    <location>
        <begin position="88"/>
        <end position="107"/>
    </location>
</feature>
<feature type="transmembrane region" description="Helical" evidence="8">
    <location>
        <begin position="379"/>
        <end position="399"/>
    </location>
</feature>
<feature type="transmembrane region" description="Helical" evidence="8">
    <location>
        <begin position="260"/>
        <end position="278"/>
    </location>
</feature>
<dbReference type="InterPro" id="IPR011701">
    <property type="entry name" value="MFS"/>
</dbReference>
<evidence type="ECO:0000256" key="2">
    <source>
        <dbReference type="ARBA" id="ARBA00006236"/>
    </source>
</evidence>
<evidence type="ECO:0000313" key="10">
    <source>
        <dbReference type="EMBL" id="BBH52179.1"/>
    </source>
</evidence>
<dbReference type="EMBL" id="AP019368">
    <property type="protein sequence ID" value="BBH52179.1"/>
    <property type="molecule type" value="Genomic_DNA"/>
</dbReference>
<dbReference type="PROSITE" id="PS50850">
    <property type="entry name" value="MFS"/>
    <property type="match status" value="1"/>
</dbReference>
<dbReference type="OrthoDB" id="5289066at2"/>
<protein>
    <submittedName>
        <fullName evidence="10">MFS transporter</fullName>
    </submittedName>
</protein>
<evidence type="ECO:0000313" key="11">
    <source>
        <dbReference type="Proteomes" id="UP000291236"/>
    </source>
</evidence>
<dbReference type="RefSeq" id="WP_130606402.1">
    <property type="nucleotide sequence ID" value="NZ_AP019368.1"/>
</dbReference>
<evidence type="ECO:0000256" key="4">
    <source>
        <dbReference type="ARBA" id="ARBA00022475"/>
    </source>
</evidence>
<evidence type="ECO:0000256" key="3">
    <source>
        <dbReference type="ARBA" id="ARBA00022448"/>
    </source>
</evidence>
<dbReference type="InterPro" id="IPR020846">
    <property type="entry name" value="MFS_dom"/>
</dbReference>
<sequence length="414" mass="45598">MEHDILVQRECESWGKIRTIFFVSAIIFICAIGFVASDIYLPSLPTIADYFKKDAAYVQLTMSLFLLTMAVFQIFSGSLSDKYGRKRVLFVFSLIFIFASLGCFYSSTINELIIYRCFQALGACAGMSIGQAMVADAFGAKDTGRILSITIPLVAFSPAIAPVLGGYIEILYDWRAIFLVLGIYGFIILFLLCSPIFPKSRAMAKKQKSAFEILSFLAMLKNKKFVGFALFMMTSNATYFSFLAGAPFLLKKFGYSPSAVGYAFCIASFPYMFASLLGRRLSFKLSNMQIIFLGLILNIIGGIIFLLMYYFSWQHMAALMIPIFVITIGNGFLMPFSSANAIALFPKNSGLVTGSLGSAQLTAASLGTALMGFIENGTFLPFAAIVLGFSLLTIFYYLAVFGSPKAYLKSQIDY</sequence>
<evidence type="ECO:0000256" key="7">
    <source>
        <dbReference type="ARBA" id="ARBA00023136"/>
    </source>
</evidence>
<evidence type="ECO:0000256" key="1">
    <source>
        <dbReference type="ARBA" id="ARBA00004651"/>
    </source>
</evidence>
<feature type="transmembrane region" description="Helical" evidence="8">
    <location>
        <begin position="56"/>
        <end position="76"/>
    </location>
</feature>
<dbReference type="Proteomes" id="UP000291236">
    <property type="component" value="Chromosome"/>
</dbReference>
<name>A0A4P2VLD2_FLUSA</name>
<feature type="transmembrane region" description="Helical" evidence="8">
    <location>
        <begin position="290"/>
        <end position="311"/>
    </location>
</feature>
<feature type="transmembrane region" description="Helical" evidence="8">
    <location>
        <begin position="174"/>
        <end position="197"/>
    </location>
</feature>
<feature type="transmembrane region" description="Helical" evidence="8">
    <location>
        <begin position="113"/>
        <end position="134"/>
    </location>
</feature>
<feature type="transmembrane region" description="Helical" evidence="8">
    <location>
        <begin position="317"/>
        <end position="339"/>
    </location>
</feature>
<dbReference type="KEGG" id="sbf:JCM31447_06190"/>
<evidence type="ECO:0000256" key="5">
    <source>
        <dbReference type="ARBA" id="ARBA00022692"/>
    </source>
</evidence>
<organism evidence="10 11">
    <name type="scientific">Fluviispira sanaruensis</name>
    <dbReference type="NCBI Taxonomy" id="2493639"/>
    <lineage>
        <taxon>Bacteria</taxon>
        <taxon>Pseudomonadati</taxon>
        <taxon>Bdellovibrionota</taxon>
        <taxon>Oligoflexia</taxon>
        <taxon>Silvanigrellales</taxon>
        <taxon>Silvanigrellaceae</taxon>
        <taxon>Fluviispira</taxon>
    </lineage>
</organism>
<keyword evidence="3" id="KW-0813">Transport</keyword>
<dbReference type="NCBIfam" id="TIGR00710">
    <property type="entry name" value="efflux_Bcr_CflA"/>
    <property type="match status" value="1"/>
</dbReference>
<comment type="subcellular location">
    <subcellularLocation>
        <location evidence="1">Cell membrane</location>
        <topology evidence="1">Multi-pass membrane protein</topology>
    </subcellularLocation>
</comment>
<feature type="transmembrane region" description="Helical" evidence="8">
    <location>
        <begin position="146"/>
        <end position="168"/>
    </location>
</feature>
<dbReference type="GO" id="GO:1990961">
    <property type="term" value="P:xenobiotic detoxification by transmembrane export across the plasma membrane"/>
    <property type="evidence" value="ECO:0007669"/>
    <property type="project" value="InterPro"/>
</dbReference>
<dbReference type="GO" id="GO:0005886">
    <property type="term" value="C:plasma membrane"/>
    <property type="evidence" value="ECO:0007669"/>
    <property type="project" value="UniProtKB-SubCell"/>
</dbReference>
<feature type="transmembrane region" description="Helical" evidence="8">
    <location>
        <begin position="351"/>
        <end position="373"/>
    </location>
</feature>
<keyword evidence="11" id="KW-1185">Reference proteome</keyword>
<reference evidence="10 11" key="1">
    <citation type="submission" date="2018-12" db="EMBL/GenBank/DDBJ databases">
        <title>Rubrispira sanarue gen. nov., sp., nov., a member of the order Silvanigrellales, isolated from a brackish lake in Hamamatsu Japan.</title>
        <authorList>
            <person name="Maejima Y."/>
            <person name="Iino T."/>
            <person name="Muraguchi Y."/>
            <person name="Fukuda K."/>
            <person name="Nojiri H."/>
            <person name="Ohkuma M."/>
            <person name="Moriuchi R."/>
            <person name="Dohra H."/>
            <person name="Kimbara K."/>
            <person name="Shintani M."/>
        </authorList>
    </citation>
    <scope>NUCLEOTIDE SEQUENCE [LARGE SCALE GENOMIC DNA]</scope>
    <source>
        <strain evidence="10 11">RF1110005</strain>
    </source>
</reference>
<evidence type="ECO:0000256" key="8">
    <source>
        <dbReference type="SAM" id="Phobius"/>
    </source>
</evidence>
<feature type="transmembrane region" description="Helical" evidence="8">
    <location>
        <begin position="225"/>
        <end position="248"/>
    </location>
</feature>
<keyword evidence="6 8" id="KW-1133">Transmembrane helix</keyword>
<accession>A0A4P2VLD2</accession>
<dbReference type="SUPFAM" id="SSF103473">
    <property type="entry name" value="MFS general substrate transporter"/>
    <property type="match status" value="1"/>
</dbReference>
<dbReference type="Pfam" id="PF07690">
    <property type="entry name" value="MFS_1"/>
    <property type="match status" value="1"/>
</dbReference>
<dbReference type="PANTHER" id="PTHR42718">
    <property type="entry name" value="MAJOR FACILITATOR SUPERFAMILY MULTIDRUG TRANSPORTER MFSC"/>
    <property type="match status" value="1"/>
</dbReference>
<dbReference type="Gene3D" id="1.20.1720.10">
    <property type="entry name" value="Multidrug resistance protein D"/>
    <property type="match status" value="1"/>
</dbReference>
<dbReference type="AlphaFoldDB" id="A0A4P2VLD2"/>
<keyword evidence="7 8" id="KW-0472">Membrane</keyword>
<comment type="similarity">
    <text evidence="2">Belongs to the major facilitator superfamily. Bcr/CmlA family.</text>
</comment>
<evidence type="ECO:0000259" key="9">
    <source>
        <dbReference type="PROSITE" id="PS50850"/>
    </source>
</evidence>
<feature type="domain" description="Major facilitator superfamily (MFS) profile" evidence="9">
    <location>
        <begin position="19"/>
        <end position="401"/>
    </location>
</feature>
<proteinExistence type="inferred from homology"/>
<dbReference type="InterPro" id="IPR036259">
    <property type="entry name" value="MFS_trans_sf"/>
</dbReference>
<evidence type="ECO:0000256" key="6">
    <source>
        <dbReference type="ARBA" id="ARBA00022989"/>
    </source>
</evidence>
<keyword evidence="4" id="KW-1003">Cell membrane</keyword>
<dbReference type="PANTHER" id="PTHR42718:SF9">
    <property type="entry name" value="MAJOR FACILITATOR SUPERFAMILY MULTIDRUG TRANSPORTER MFSC"/>
    <property type="match status" value="1"/>
</dbReference>
<gene>
    <name evidence="10" type="ORF">JCM31447_06190</name>
</gene>